<proteinExistence type="predicted"/>
<gene>
    <name evidence="1" type="ORF">I0K15_16435</name>
</gene>
<sequence>MPDADGVQREFLLTAGQTQLVSRSIDDVDDVADAATRRSIEEIASRRRTEEVRLDQLAYFFRAPDGQAYLLANGEKALVRGEPVAQCPVQISIRSAEPDPGGRDTIATALDLCHAELGNLGLEEDCGCRLLAHGAILRAELAAFEYAIDLPARLFRGGRLDPITYFAREIVEENGDRGVVIEVGAERVVTLRYDMASSPTAEATFPNGTVVPAERQPVGFDRGRLRESFTLTDPEGAALRVIVGP</sequence>
<dbReference type="EMBL" id="CP064942">
    <property type="protein sequence ID" value="QPH53358.1"/>
    <property type="molecule type" value="Genomic_DNA"/>
</dbReference>
<dbReference type="RefSeq" id="WP_196102568.1">
    <property type="nucleotide sequence ID" value="NZ_CP064942.1"/>
</dbReference>
<protein>
    <submittedName>
        <fullName evidence="1">Uncharacterized protein</fullName>
    </submittedName>
</protein>
<name>A0A7S9QBN6_9RHOB</name>
<evidence type="ECO:0000313" key="1">
    <source>
        <dbReference type="EMBL" id="QPH53358.1"/>
    </source>
</evidence>
<accession>A0A7S9QBN6</accession>
<dbReference type="Proteomes" id="UP000594800">
    <property type="component" value="Chromosome"/>
</dbReference>
<evidence type="ECO:0000313" key="2">
    <source>
        <dbReference type="Proteomes" id="UP000594800"/>
    </source>
</evidence>
<dbReference type="KEGG" id="poz:I0K15_16435"/>
<keyword evidence="2" id="KW-1185">Reference proteome</keyword>
<organism evidence="1 2">
    <name type="scientific">Pontivivens ytuae</name>
    <dbReference type="NCBI Taxonomy" id="2789856"/>
    <lineage>
        <taxon>Bacteria</taxon>
        <taxon>Pseudomonadati</taxon>
        <taxon>Pseudomonadota</taxon>
        <taxon>Alphaproteobacteria</taxon>
        <taxon>Rhodobacterales</taxon>
        <taxon>Paracoccaceae</taxon>
        <taxon>Pontivivens</taxon>
    </lineage>
</organism>
<reference evidence="1 2" key="1">
    <citation type="submission" date="2020-11" db="EMBL/GenBank/DDBJ databases">
        <title>Description of Pontivivens ytuae sp. nov. isolated from deep sea sediment of Mariana Trench.</title>
        <authorList>
            <person name="Wang Z."/>
            <person name="Sun Q.-L."/>
            <person name="Xu X.-D."/>
            <person name="Tang Y.-Z."/>
            <person name="Zhang J."/>
        </authorList>
    </citation>
    <scope>NUCLEOTIDE SEQUENCE [LARGE SCALE GENOMIC DNA]</scope>
    <source>
        <strain evidence="1 2">MT2928</strain>
    </source>
</reference>
<dbReference type="AlphaFoldDB" id="A0A7S9QBN6"/>